<keyword evidence="18" id="KW-1185">Reference proteome</keyword>
<gene>
    <name evidence="17" type="ORF">B0H94_10773</name>
</gene>
<evidence type="ECO:0000256" key="4">
    <source>
        <dbReference type="ARBA" id="ARBA00013174"/>
    </source>
</evidence>
<evidence type="ECO:0000313" key="17">
    <source>
        <dbReference type="EMBL" id="PSL45068.1"/>
    </source>
</evidence>
<evidence type="ECO:0000256" key="1">
    <source>
        <dbReference type="ARBA" id="ARBA00000287"/>
    </source>
</evidence>
<dbReference type="Proteomes" id="UP000242310">
    <property type="component" value="Unassembled WGS sequence"/>
</dbReference>
<evidence type="ECO:0000256" key="16">
    <source>
        <dbReference type="SAM" id="Phobius"/>
    </source>
</evidence>
<evidence type="ECO:0000256" key="3">
    <source>
        <dbReference type="ARBA" id="ARBA00010441"/>
    </source>
</evidence>
<comment type="subcellular location">
    <subcellularLocation>
        <location evidence="2">Endomembrane system</location>
        <topology evidence="2">Multi-pass membrane protein</topology>
    </subcellularLocation>
</comment>
<evidence type="ECO:0000256" key="14">
    <source>
        <dbReference type="ARBA" id="ARBA00032361"/>
    </source>
</evidence>
<proteinExistence type="inferred from homology"/>
<dbReference type="Pfam" id="PF01066">
    <property type="entry name" value="CDP-OH_P_transf"/>
    <property type="match status" value="1"/>
</dbReference>
<evidence type="ECO:0000256" key="5">
    <source>
        <dbReference type="ARBA" id="ARBA00017171"/>
    </source>
</evidence>
<feature type="transmembrane region" description="Helical" evidence="16">
    <location>
        <begin position="132"/>
        <end position="151"/>
    </location>
</feature>
<evidence type="ECO:0000256" key="2">
    <source>
        <dbReference type="ARBA" id="ARBA00004127"/>
    </source>
</evidence>
<feature type="transmembrane region" description="Helical" evidence="16">
    <location>
        <begin position="157"/>
        <end position="176"/>
    </location>
</feature>
<dbReference type="NCBIfam" id="TIGR00473">
    <property type="entry name" value="pssA"/>
    <property type="match status" value="1"/>
</dbReference>
<evidence type="ECO:0000256" key="15">
    <source>
        <dbReference type="RuleBase" id="RU003750"/>
    </source>
</evidence>
<feature type="transmembrane region" description="Helical" evidence="16">
    <location>
        <begin position="101"/>
        <end position="120"/>
    </location>
</feature>
<evidence type="ECO:0000256" key="8">
    <source>
        <dbReference type="ARBA" id="ARBA00022692"/>
    </source>
</evidence>
<protein>
    <recommendedName>
        <fullName evidence="5">CDP-diacylglycerol--serine O-phosphatidyltransferase</fullName>
        <ecNumber evidence="4">2.7.8.8</ecNumber>
    </recommendedName>
    <alternativeName>
        <fullName evidence="14">Phosphatidylserine synthase</fullName>
    </alternativeName>
</protein>
<dbReference type="OrthoDB" id="9777147at2"/>
<dbReference type="Gene3D" id="1.20.120.1760">
    <property type="match status" value="1"/>
</dbReference>
<dbReference type="AlphaFoldDB" id="A0A2P8HFQ9"/>
<evidence type="ECO:0000256" key="10">
    <source>
        <dbReference type="ARBA" id="ARBA00023098"/>
    </source>
</evidence>
<keyword evidence="7 15" id="KW-0808">Transferase</keyword>
<evidence type="ECO:0000313" key="18">
    <source>
        <dbReference type="Proteomes" id="UP000242310"/>
    </source>
</evidence>
<dbReference type="PANTHER" id="PTHR14269:SF61">
    <property type="entry name" value="CDP-DIACYLGLYCEROL--SERINE O-PHOSPHATIDYLTRANSFERASE"/>
    <property type="match status" value="1"/>
</dbReference>
<evidence type="ECO:0000256" key="11">
    <source>
        <dbReference type="ARBA" id="ARBA00023136"/>
    </source>
</evidence>
<dbReference type="PROSITE" id="PS00379">
    <property type="entry name" value="CDP_ALCOHOL_P_TRANSF"/>
    <property type="match status" value="1"/>
</dbReference>
<dbReference type="GO" id="GO:0016020">
    <property type="term" value="C:membrane"/>
    <property type="evidence" value="ECO:0007669"/>
    <property type="project" value="InterPro"/>
</dbReference>
<evidence type="ECO:0000256" key="7">
    <source>
        <dbReference type="ARBA" id="ARBA00022679"/>
    </source>
</evidence>
<comment type="catalytic activity">
    <reaction evidence="1">
        <text>a CDP-1,2-diacyl-sn-glycerol + L-serine = a 1,2-diacyl-sn-glycero-3-phospho-L-serine + CMP + H(+)</text>
        <dbReference type="Rhea" id="RHEA:16913"/>
        <dbReference type="ChEBI" id="CHEBI:15378"/>
        <dbReference type="ChEBI" id="CHEBI:33384"/>
        <dbReference type="ChEBI" id="CHEBI:57262"/>
        <dbReference type="ChEBI" id="CHEBI:58332"/>
        <dbReference type="ChEBI" id="CHEBI:60377"/>
        <dbReference type="EC" id="2.7.8.8"/>
    </reaction>
</comment>
<keyword evidence="11 16" id="KW-0472">Membrane</keyword>
<name>A0A2P8HFQ9_9BACI</name>
<organism evidence="17 18">
    <name type="scientific">Salsuginibacillus halophilus</name>
    <dbReference type="NCBI Taxonomy" id="517424"/>
    <lineage>
        <taxon>Bacteria</taxon>
        <taxon>Bacillati</taxon>
        <taxon>Bacillota</taxon>
        <taxon>Bacilli</taxon>
        <taxon>Bacillales</taxon>
        <taxon>Bacillaceae</taxon>
        <taxon>Salsuginibacillus</taxon>
    </lineage>
</organism>
<comment type="caution">
    <text evidence="17">The sequence shown here is derived from an EMBL/GenBank/DDBJ whole genome shotgun (WGS) entry which is preliminary data.</text>
</comment>
<dbReference type="GO" id="GO:0008654">
    <property type="term" value="P:phospholipid biosynthetic process"/>
    <property type="evidence" value="ECO:0007669"/>
    <property type="project" value="UniProtKB-KW"/>
</dbReference>
<dbReference type="EMBL" id="PYAV01000007">
    <property type="protein sequence ID" value="PSL45068.1"/>
    <property type="molecule type" value="Genomic_DNA"/>
</dbReference>
<keyword evidence="13" id="KW-1208">Phospholipid metabolism</keyword>
<dbReference type="InterPro" id="IPR000462">
    <property type="entry name" value="CDP-OH_P_trans"/>
</dbReference>
<dbReference type="GO" id="GO:0003882">
    <property type="term" value="F:CDP-diacylglycerol-serine O-phosphatidyltransferase activity"/>
    <property type="evidence" value="ECO:0007669"/>
    <property type="project" value="UniProtKB-EC"/>
</dbReference>
<reference evidence="17 18" key="1">
    <citation type="submission" date="2018-03" db="EMBL/GenBank/DDBJ databases">
        <title>Genomic Encyclopedia of Type Strains, Phase III (KMG-III): the genomes of soil and plant-associated and newly described type strains.</title>
        <authorList>
            <person name="Whitman W."/>
        </authorList>
    </citation>
    <scope>NUCLEOTIDE SEQUENCE [LARGE SCALE GENOMIC DNA]</scope>
    <source>
        <strain evidence="17 18">CGMCC 1.07653</strain>
    </source>
</reference>
<keyword evidence="9 16" id="KW-1133">Transmembrane helix</keyword>
<dbReference type="PANTHER" id="PTHR14269">
    <property type="entry name" value="CDP-DIACYLGLYCEROL--GLYCEROL-3-PHOSPHATE 3-PHOSPHATIDYLTRANSFERASE-RELATED"/>
    <property type="match status" value="1"/>
</dbReference>
<feature type="transmembrane region" description="Helical" evidence="16">
    <location>
        <begin position="27"/>
        <end position="55"/>
    </location>
</feature>
<dbReference type="EC" id="2.7.8.8" evidence="4"/>
<dbReference type="InterPro" id="IPR043130">
    <property type="entry name" value="CDP-OH_PTrfase_TM_dom"/>
</dbReference>
<dbReference type="InterPro" id="IPR004533">
    <property type="entry name" value="CDP-diaglyc--ser_O-PTrfase"/>
</dbReference>
<evidence type="ECO:0000256" key="6">
    <source>
        <dbReference type="ARBA" id="ARBA00022516"/>
    </source>
</evidence>
<dbReference type="InterPro" id="IPR048254">
    <property type="entry name" value="CDP_ALCOHOL_P_TRANSF_CS"/>
</dbReference>
<keyword evidence="8 16" id="KW-0812">Transmembrane</keyword>
<evidence type="ECO:0000256" key="12">
    <source>
        <dbReference type="ARBA" id="ARBA00023209"/>
    </source>
</evidence>
<dbReference type="GO" id="GO:0012505">
    <property type="term" value="C:endomembrane system"/>
    <property type="evidence" value="ECO:0007669"/>
    <property type="project" value="UniProtKB-SubCell"/>
</dbReference>
<dbReference type="InterPro" id="IPR050324">
    <property type="entry name" value="CDP-alcohol_PTase-I"/>
</dbReference>
<comment type="similarity">
    <text evidence="3 15">Belongs to the CDP-alcohol phosphatidyltransferase class-I family.</text>
</comment>
<keyword evidence="6" id="KW-0444">Lipid biosynthesis</keyword>
<evidence type="ECO:0000256" key="9">
    <source>
        <dbReference type="ARBA" id="ARBA00022989"/>
    </source>
</evidence>
<accession>A0A2P8HFQ9</accession>
<evidence type="ECO:0000256" key="13">
    <source>
        <dbReference type="ARBA" id="ARBA00023264"/>
    </source>
</evidence>
<keyword evidence="12" id="KW-0594">Phospholipid biosynthesis</keyword>
<keyword evidence="10" id="KW-0443">Lipid metabolism</keyword>
<sequence>MVWHQALDETLKWVKSHTANALTLINLGLGCLAIIFVLHMQPGAAVFLIALAALIDRLDGMVARKLDIVSDFGKQLDSLCDLVSFGLAPIFLLYTLALSEFGITGIFFSMLFVACGAIRLAKFNIVEFEGYFVGLPITAAGVVLTISAMFADIWSGVWFLILTFVLSFLMIGPFRLKKM</sequence>